<evidence type="ECO:0000313" key="1">
    <source>
        <dbReference type="EMBL" id="PYI65321.1"/>
    </source>
</evidence>
<accession>A0A2V5L1Y3</accession>
<reference evidence="1 2" key="1">
    <citation type="submission" date="2018-05" db="EMBL/GenBank/DDBJ databases">
        <title>Genetic diversity of glacier-inhabiting Cryobacterium bacteria in China and description of Cryobacterium mengkeensis sp. nov. and Arthrobacter glacialis sp. nov.</title>
        <authorList>
            <person name="Liu Q."/>
            <person name="Xin Y.-H."/>
        </authorList>
    </citation>
    <scope>NUCLEOTIDE SEQUENCE [LARGE SCALE GENOMIC DNA]</scope>
    <source>
        <strain evidence="1 2">LI2</strain>
    </source>
</reference>
<proteinExistence type="predicted"/>
<sequence>MKAVAKIQLRLGKDTHPNAAMTMPTSVTQIRGLGLCLDLKIPINSRMAMFLNPERKLREHFMTMLLRTR</sequence>
<protein>
    <submittedName>
        <fullName evidence="1">Uncharacterized protein</fullName>
    </submittedName>
</protein>
<comment type="caution">
    <text evidence="1">The sequence shown here is derived from an EMBL/GenBank/DDBJ whole genome shotgun (WGS) entry which is preliminary data.</text>
</comment>
<evidence type="ECO:0000313" key="2">
    <source>
        <dbReference type="Proteomes" id="UP000247832"/>
    </source>
</evidence>
<organism evidence="1 2">
    <name type="scientific">Arthrobacter livingstonensis</name>
    <dbReference type="NCBI Taxonomy" id="670078"/>
    <lineage>
        <taxon>Bacteria</taxon>
        <taxon>Bacillati</taxon>
        <taxon>Actinomycetota</taxon>
        <taxon>Actinomycetes</taxon>
        <taxon>Micrococcales</taxon>
        <taxon>Micrococcaceae</taxon>
        <taxon>Arthrobacter</taxon>
    </lineage>
</organism>
<name>A0A2V5L1Y3_9MICC</name>
<dbReference type="EMBL" id="QJVD01000026">
    <property type="protein sequence ID" value="PYI65321.1"/>
    <property type="molecule type" value="Genomic_DNA"/>
</dbReference>
<dbReference type="AlphaFoldDB" id="A0A2V5L1Y3"/>
<gene>
    <name evidence="1" type="ORF">CVV68_18630</name>
</gene>
<dbReference type="Proteomes" id="UP000247832">
    <property type="component" value="Unassembled WGS sequence"/>
</dbReference>
<keyword evidence="2" id="KW-1185">Reference proteome</keyword>